<dbReference type="KEGG" id="tsph:KIH39_17650"/>
<protein>
    <submittedName>
        <fullName evidence="7">Serine/threonine protein kinase</fullName>
    </submittedName>
</protein>
<dbReference type="SMART" id="SM00220">
    <property type="entry name" value="S_TKc"/>
    <property type="match status" value="1"/>
</dbReference>
<dbReference type="Pfam" id="PF00069">
    <property type="entry name" value="Pkinase"/>
    <property type="match status" value="1"/>
</dbReference>
<evidence type="ECO:0000313" key="8">
    <source>
        <dbReference type="Proteomes" id="UP000676194"/>
    </source>
</evidence>
<dbReference type="GO" id="GO:0004674">
    <property type="term" value="F:protein serine/threonine kinase activity"/>
    <property type="evidence" value="ECO:0007669"/>
    <property type="project" value="UniProtKB-KW"/>
</dbReference>
<proteinExistence type="predicted"/>
<keyword evidence="2 5" id="KW-0547">Nucleotide-binding</keyword>
<dbReference type="PROSITE" id="PS00107">
    <property type="entry name" value="PROTEIN_KINASE_ATP"/>
    <property type="match status" value="1"/>
</dbReference>
<dbReference type="SUPFAM" id="SSF56112">
    <property type="entry name" value="Protein kinase-like (PK-like)"/>
    <property type="match status" value="1"/>
</dbReference>
<organism evidence="7 8">
    <name type="scientific">Telmatocola sphagniphila</name>
    <dbReference type="NCBI Taxonomy" id="1123043"/>
    <lineage>
        <taxon>Bacteria</taxon>
        <taxon>Pseudomonadati</taxon>
        <taxon>Planctomycetota</taxon>
        <taxon>Planctomycetia</taxon>
        <taxon>Gemmatales</taxon>
        <taxon>Gemmataceae</taxon>
    </lineage>
</organism>
<gene>
    <name evidence="7" type="ORF">KIH39_17650</name>
</gene>
<keyword evidence="8" id="KW-1185">Reference proteome</keyword>
<keyword evidence="4 5" id="KW-0067">ATP-binding</keyword>
<dbReference type="RefSeq" id="WP_213494543.1">
    <property type="nucleotide sequence ID" value="NZ_CP074694.1"/>
</dbReference>
<evidence type="ECO:0000256" key="1">
    <source>
        <dbReference type="ARBA" id="ARBA00022679"/>
    </source>
</evidence>
<dbReference type="Gene3D" id="3.30.200.20">
    <property type="entry name" value="Phosphorylase Kinase, domain 1"/>
    <property type="match status" value="1"/>
</dbReference>
<dbReference type="PANTHER" id="PTHR43289:SF6">
    <property type="entry name" value="SERINE_THREONINE-PROTEIN KINASE NEKL-3"/>
    <property type="match status" value="1"/>
</dbReference>
<dbReference type="InterPro" id="IPR000719">
    <property type="entry name" value="Prot_kinase_dom"/>
</dbReference>
<dbReference type="InterPro" id="IPR011009">
    <property type="entry name" value="Kinase-like_dom_sf"/>
</dbReference>
<dbReference type="PROSITE" id="PS00108">
    <property type="entry name" value="PROTEIN_KINASE_ST"/>
    <property type="match status" value="1"/>
</dbReference>
<accession>A0A8E6ETX6</accession>
<dbReference type="PANTHER" id="PTHR43289">
    <property type="entry name" value="MITOGEN-ACTIVATED PROTEIN KINASE KINASE KINASE 20-RELATED"/>
    <property type="match status" value="1"/>
</dbReference>
<evidence type="ECO:0000259" key="6">
    <source>
        <dbReference type="PROSITE" id="PS50011"/>
    </source>
</evidence>
<keyword evidence="1" id="KW-0808">Transferase</keyword>
<evidence type="ECO:0000256" key="2">
    <source>
        <dbReference type="ARBA" id="ARBA00022741"/>
    </source>
</evidence>
<dbReference type="PROSITE" id="PS50011">
    <property type="entry name" value="PROTEIN_KINASE_DOM"/>
    <property type="match status" value="1"/>
</dbReference>
<feature type="domain" description="Protein kinase" evidence="6">
    <location>
        <begin position="72"/>
        <end position="339"/>
    </location>
</feature>
<dbReference type="CDD" id="cd14014">
    <property type="entry name" value="STKc_PknB_like"/>
    <property type="match status" value="1"/>
</dbReference>
<dbReference type="InterPro" id="IPR008271">
    <property type="entry name" value="Ser/Thr_kinase_AS"/>
</dbReference>
<dbReference type="Gene3D" id="1.10.510.10">
    <property type="entry name" value="Transferase(Phosphotransferase) domain 1"/>
    <property type="match status" value="1"/>
</dbReference>
<dbReference type="AlphaFoldDB" id="A0A8E6ETX6"/>
<reference evidence="7" key="1">
    <citation type="submission" date="2021-05" db="EMBL/GenBank/DDBJ databases">
        <title>Complete genome sequence of the cellulolytic planctomycete Telmatocola sphagniphila SP2T and characterization of the first cellulase from planctomycetes.</title>
        <authorList>
            <person name="Rakitin A.L."/>
            <person name="Beletsky A.V."/>
            <person name="Naumoff D.G."/>
            <person name="Kulichevskaya I.S."/>
            <person name="Mardanov A.V."/>
            <person name="Ravin N.V."/>
            <person name="Dedysh S.N."/>
        </authorList>
    </citation>
    <scope>NUCLEOTIDE SEQUENCE</scope>
    <source>
        <strain evidence="7">SP2T</strain>
    </source>
</reference>
<dbReference type="GO" id="GO:0005524">
    <property type="term" value="F:ATP binding"/>
    <property type="evidence" value="ECO:0007669"/>
    <property type="project" value="UniProtKB-UniRule"/>
</dbReference>
<sequence length="400" mass="45689">MSDLSLQCLVESLSDRRLLNSERNKEFNEQILALCEEPRIIASELIYRGWLTPFQLEMIVQNKARKLFLGSYTLLEPLGSGSMGKVYLARNWKTQKTVALKLIRDELASNELAVRRFQREIRALSKVNHPNIVSVYDADAVSDVIYYAMELVEGIDLGRVLQKSGPLNVARACEFAQQVALALESLYQAGLVHRDIKPSNLLLAKREQHIKLLDLGLARFQPDHQQYSGNLTRLGILIGTPDYISPEQIQDPRSATIRSDLYSLGCTLYHLLAGRAPFESVPVVDKLYHQCFSQPKPIEQLRGDLPKPLVKLIHRLLEKKPRRRYRRPAHVAWALEDVMRLLAPFDSNTNIVLESKLVRKFEKFEENLMPATECFKEIPTPKLLKKFSDTDSHHSLQLGV</sequence>
<keyword evidence="7" id="KW-0723">Serine/threonine-protein kinase</keyword>
<evidence type="ECO:0000256" key="4">
    <source>
        <dbReference type="ARBA" id="ARBA00022840"/>
    </source>
</evidence>
<name>A0A8E6ETX6_9BACT</name>
<evidence type="ECO:0000313" key="7">
    <source>
        <dbReference type="EMBL" id="QVL30670.1"/>
    </source>
</evidence>
<dbReference type="InterPro" id="IPR017441">
    <property type="entry name" value="Protein_kinase_ATP_BS"/>
</dbReference>
<evidence type="ECO:0000256" key="5">
    <source>
        <dbReference type="PROSITE-ProRule" id="PRU10141"/>
    </source>
</evidence>
<evidence type="ECO:0000256" key="3">
    <source>
        <dbReference type="ARBA" id="ARBA00022777"/>
    </source>
</evidence>
<dbReference type="Proteomes" id="UP000676194">
    <property type="component" value="Chromosome"/>
</dbReference>
<keyword evidence="3 7" id="KW-0418">Kinase</keyword>
<dbReference type="EMBL" id="CP074694">
    <property type="protein sequence ID" value="QVL30670.1"/>
    <property type="molecule type" value="Genomic_DNA"/>
</dbReference>
<feature type="binding site" evidence="5">
    <location>
        <position position="101"/>
    </location>
    <ligand>
        <name>ATP</name>
        <dbReference type="ChEBI" id="CHEBI:30616"/>
    </ligand>
</feature>